<dbReference type="AlphaFoldDB" id="A0A917MJ72"/>
<protein>
    <recommendedName>
        <fullName evidence="3">DUF3253 domain-containing protein</fullName>
    </recommendedName>
</protein>
<proteinExistence type="predicted"/>
<gene>
    <name evidence="1" type="ORF">GCM10007036_31990</name>
</gene>
<comment type="caution">
    <text evidence="1">The sequence shown here is derived from an EMBL/GenBank/DDBJ whole genome shotgun (WGS) entry which is preliminary data.</text>
</comment>
<dbReference type="RefSeq" id="WP_188518716.1">
    <property type="nucleotide sequence ID" value="NZ_BMES01000002.1"/>
</dbReference>
<dbReference type="InterPro" id="IPR021660">
    <property type="entry name" value="DUF3253"/>
</dbReference>
<dbReference type="Pfam" id="PF11625">
    <property type="entry name" value="DUF3253"/>
    <property type="match status" value="1"/>
</dbReference>
<name>A0A917MJ72_9HYPH</name>
<evidence type="ECO:0000313" key="2">
    <source>
        <dbReference type="Proteomes" id="UP000603912"/>
    </source>
</evidence>
<dbReference type="InterPro" id="IPR036388">
    <property type="entry name" value="WH-like_DNA-bd_sf"/>
</dbReference>
<organism evidence="1 2">
    <name type="scientific">Alsobacter metallidurans</name>
    <dbReference type="NCBI Taxonomy" id="340221"/>
    <lineage>
        <taxon>Bacteria</taxon>
        <taxon>Pseudomonadati</taxon>
        <taxon>Pseudomonadota</taxon>
        <taxon>Alphaproteobacteria</taxon>
        <taxon>Hyphomicrobiales</taxon>
        <taxon>Alsobacteraceae</taxon>
        <taxon>Alsobacter</taxon>
    </lineage>
</organism>
<accession>A0A917MJ72</accession>
<reference evidence="1" key="1">
    <citation type="journal article" date="2014" name="Int. J. Syst. Evol. Microbiol.">
        <title>Complete genome sequence of Corynebacterium casei LMG S-19264T (=DSM 44701T), isolated from a smear-ripened cheese.</title>
        <authorList>
            <consortium name="US DOE Joint Genome Institute (JGI-PGF)"/>
            <person name="Walter F."/>
            <person name="Albersmeier A."/>
            <person name="Kalinowski J."/>
            <person name="Ruckert C."/>
        </authorList>
    </citation>
    <scope>NUCLEOTIDE SEQUENCE</scope>
    <source>
        <strain evidence="1">CGMCC 1.12214</strain>
    </source>
</reference>
<evidence type="ECO:0008006" key="3">
    <source>
        <dbReference type="Google" id="ProtNLM"/>
    </source>
</evidence>
<keyword evidence="2" id="KW-1185">Reference proteome</keyword>
<dbReference type="Gene3D" id="1.10.10.10">
    <property type="entry name" value="Winged helix-like DNA-binding domain superfamily/Winged helix DNA-binding domain"/>
    <property type="match status" value="1"/>
</dbReference>
<dbReference type="EMBL" id="BMES01000002">
    <property type="protein sequence ID" value="GGH25105.1"/>
    <property type="molecule type" value="Genomic_DNA"/>
</dbReference>
<sequence>MTTQPTAPAKIPAETLEATILSLAGDRGAEKTICPSEVARELGGPHPDGWGPLMIPVRRAAVRLAHAGQIVIYRKGKPVDPDDFKGVYRIGLPRQD</sequence>
<dbReference type="SUPFAM" id="SSF46785">
    <property type="entry name" value="Winged helix' DNA-binding domain"/>
    <property type="match status" value="1"/>
</dbReference>
<dbReference type="Proteomes" id="UP000603912">
    <property type="component" value="Unassembled WGS sequence"/>
</dbReference>
<dbReference type="InterPro" id="IPR036390">
    <property type="entry name" value="WH_DNA-bd_sf"/>
</dbReference>
<reference evidence="1" key="2">
    <citation type="submission" date="2020-09" db="EMBL/GenBank/DDBJ databases">
        <authorList>
            <person name="Sun Q."/>
            <person name="Zhou Y."/>
        </authorList>
    </citation>
    <scope>NUCLEOTIDE SEQUENCE</scope>
    <source>
        <strain evidence="1">CGMCC 1.12214</strain>
    </source>
</reference>
<evidence type="ECO:0000313" key="1">
    <source>
        <dbReference type="EMBL" id="GGH25105.1"/>
    </source>
</evidence>